<dbReference type="Proteomes" id="UP000789366">
    <property type="component" value="Unassembled WGS sequence"/>
</dbReference>
<feature type="non-terminal residue" evidence="1">
    <location>
        <position position="1"/>
    </location>
</feature>
<gene>
    <name evidence="1" type="ORF">SPELUC_LOCUS17645</name>
</gene>
<accession>A0ACA9RJF6</accession>
<proteinExistence type="predicted"/>
<organism evidence="1 2">
    <name type="scientific">Cetraspora pellucida</name>
    <dbReference type="NCBI Taxonomy" id="1433469"/>
    <lineage>
        <taxon>Eukaryota</taxon>
        <taxon>Fungi</taxon>
        <taxon>Fungi incertae sedis</taxon>
        <taxon>Mucoromycota</taxon>
        <taxon>Glomeromycotina</taxon>
        <taxon>Glomeromycetes</taxon>
        <taxon>Diversisporales</taxon>
        <taxon>Gigasporaceae</taxon>
        <taxon>Cetraspora</taxon>
    </lineage>
</organism>
<feature type="non-terminal residue" evidence="1">
    <location>
        <position position="62"/>
    </location>
</feature>
<evidence type="ECO:0000313" key="2">
    <source>
        <dbReference type="Proteomes" id="UP000789366"/>
    </source>
</evidence>
<sequence length="62" mass="7314">NENGLRARDICSEIPTKLRLTCWRQMFKKFKNMAHVLETDVQRIQKYGLCAGDRCPEITEEE</sequence>
<evidence type="ECO:0000313" key="1">
    <source>
        <dbReference type="EMBL" id="CAG8796132.1"/>
    </source>
</evidence>
<dbReference type="EMBL" id="CAJVPW010074406">
    <property type="protein sequence ID" value="CAG8796132.1"/>
    <property type="molecule type" value="Genomic_DNA"/>
</dbReference>
<name>A0ACA9RJF6_9GLOM</name>
<comment type="caution">
    <text evidence="1">The sequence shown here is derived from an EMBL/GenBank/DDBJ whole genome shotgun (WGS) entry which is preliminary data.</text>
</comment>
<protein>
    <submittedName>
        <fullName evidence="1">11831_t:CDS:1</fullName>
    </submittedName>
</protein>
<keyword evidence="2" id="KW-1185">Reference proteome</keyword>
<reference evidence="1" key="1">
    <citation type="submission" date="2021-06" db="EMBL/GenBank/DDBJ databases">
        <authorList>
            <person name="Kallberg Y."/>
            <person name="Tangrot J."/>
            <person name="Rosling A."/>
        </authorList>
    </citation>
    <scope>NUCLEOTIDE SEQUENCE</scope>
    <source>
        <strain evidence="1">28 12/20/2015</strain>
    </source>
</reference>